<organism evidence="2 3">
    <name type="scientific">Acorus calamus</name>
    <name type="common">Sweet flag</name>
    <dbReference type="NCBI Taxonomy" id="4465"/>
    <lineage>
        <taxon>Eukaryota</taxon>
        <taxon>Viridiplantae</taxon>
        <taxon>Streptophyta</taxon>
        <taxon>Embryophyta</taxon>
        <taxon>Tracheophyta</taxon>
        <taxon>Spermatophyta</taxon>
        <taxon>Magnoliopsida</taxon>
        <taxon>Liliopsida</taxon>
        <taxon>Acoraceae</taxon>
        <taxon>Acorus</taxon>
    </lineage>
</organism>
<proteinExistence type="predicted"/>
<keyword evidence="3" id="KW-1185">Reference proteome</keyword>
<feature type="region of interest" description="Disordered" evidence="1">
    <location>
        <begin position="324"/>
        <end position="406"/>
    </location>
</feature>
<feature type="compositionally biased region" description="Basic and acidic residues" evidence="1">
    <location>
        <begin position="324"/>
        <end position="346"/>
    </location>
</feature>
<feature type="region of interest" description="Disordered" evidence="1">
    <location>
        <begin position="288"/>
        <end position="312"/>
    </location>
</feature>
<reference evidence="2" key="1">
    <citation type="journal article" date="2023" name="Nat. Commun.">
        <title>Diploid and tetraploid genomes of Acorus and the evolution of monocots.</title>
        <authorList>
            <person name="Ma L."/>
            <person name="Liu K.W."/>
            <person name="Li Z."/>
            <person name="Hsiao Y.Y."/>
            <person name="Qi Y."/>
            <person name="Fu T."/>
            <person name="Tang G.D."/>
            <person name="Zhang D."/>
            <person name="Sun W.H."/>
            <person name="Liu D.K."/>
            <person name="Li Y."/>
            <person name="Chen G.Z."/>
            <person name="Liu X.D."/>
            <person name="Liao X.Y."/>
            <person name="Jiang Y.T."/>
            <person name="Yu X."/>
            <person name="Hao Y."/>
            <person name="Huang J."/>
            <person name="Zhao X.W."/>
            <person name="Ke S."/>
            <person name="Chen Y.Y."/>
            <person name="Wu W.L."/>
            <person name="Hsu J.L."/>
            <person name="Lin Y.F."/>
            <person name="Huang M.D."/>
            <person name="Li C.Y."/>
            <person name="Huang L."/>
            <person name="Wang Z.W."/>
            <person name="Zhao X."/>
            <person name="Zhong W.Y."/>
            <person name="Peng D.H."/>
            <person name="Ahmad S."/>
            <person name="Lan S."/>
            <person name="Zhang J.S."/>
            <person name="Tsai W.C."/>
            <person name="Van de Peer Y."/>
            <person name="Liu Z.J."/>
        </authorList>
    </citation>
    <scope>NUCLEOTIDE SEQUENCE</scope>
    <source>
        <strain evidence="2">CP</strain>
    </source>
</reference>
<name>A0AAV9DBH7_ACOCL</name>
<feature type="region of interest" description="Disordered" evidence="1">
    <location>
        <begin position="419"/>
        <end position="520"/>
    </location>
</feature>
<evidence type="ECO:0000313" key="2">
    <source>
        <dbReference type="EMBL" id="KAK1298229.1"/>
    </source>
</evidence>
<dbReference type="EMBL" id="JAUJYO010000014">
    <property type="protein sequence ID" value="KAK1298229.1"/>
    <property type="molecule type" value="Genomic_DNA"/>
</dbReference>
<feature type="compositionally biased region" description="Basic and acidic residues" evidence="1">
    <location>
        <begin position="419"/>
        <end position="447"/>
    </location>
</feature>
<feature type="compositionally biased region" description="Basic and acidic residues" evidence="1">
    <location>
        <begin position="474"/>
        <end position="520"/>
    </location>
</feature>
<accession>A0AAV9DBH7</accession>
<gene>
    <name evidence="2" type="ORF">QJS10_CPB14g00028</name>
</gene>
<comment type="caution">
    <text evidence="2">The sequence shown here is derived from an EMBL/GenBank/DDBJ whole genome shotgun (WGS) entry which is preliminary data.</text>
</comment>
<feature type="compositionally biased region" description="Basic and acidic residues" evidence="1">
    <location>
        <begin position="177"/>
        <end position="187"/>
    </location>
</feature>
<evidence type="ECO:0000256" key="1">
    <source>
        <dbReference type="SAM" id="MobiDB-lite"/>
    </source>
</evidence>
<evidence type="ECO:0008006" key="4">
    <source>
        <dbReference type="Google" id="ProtNLM"/>
    </source>
</evidence>
<feature type="region of interest" description="Disordered" evidence="1">
    <location>
        <begin position="177"/>
        <end position="213"/>
    </location>
</feature>
<protein>
    <recommendedName>
        <fullName evidence="4">Trichohyalin-like</fullName>
    </recommendedName>
</protein>
<sequence>MKKSNMSNHKISWRSDEVNGVVTHISELHDVPGYRFVVDASSGCQTESITVELSNGSLNGEVVKAEHLKKDELYSISSDCSIDQLKTFQDPRSPNSNALRWKLKVENQFFEMEQEANSKKIQDFLLAEGNEKLKAVGHTIRQEQSQKKVVIDKQETKKLRADREPCVLKEIKELKTANSEKSKRSAEETYELDETGKTLKTDSQAYDHKESDKNLAEEAYKHKESEMKLREAIEAHDHEDKENMGFLLKAQKKLKAEIKARECEERGRNCVDIEKRLDKEDCVLEESKKKNKEAKGALEHEERERNIGEEVQKIEDNEKTLVEEAYIHEKNEKEALEREEREKETMNEAQGLRMSRNTTMDRKNGSWQVDSKLRQAENGPEKNEYENNRTSAHVLRKEENIENGSGVIRRSHNIRVDMSHNLEEIKKRTKASQEVRQRFQNGKESEAAQHGILPGGSEDTPKPALQVPMNQLVQEEKKHSSQKMDKEERIQREMEERARKLDEEREREREREKDKLFLLK</sequence>
<feature type="compositionally biased region" description="Basic and acidic residues" evidence="1">
    <location>
        <begin position="371"/>
        <end position="387"/>
    </location>
</feature>
<evidence type="ECO:0000313" key="3">
    <source>
        <dbReference type="Proteomes" id="UP001180020"/>
    </source>
</evidence>
<dbReference type="AlphaFoldDB" id="A0AAV9DBH7"/>
<dbReference type="Proteomes" id="UP001180020">
    <property type="component" value="Unassembled WGS sequence"/>
</dbReference>
<feature type="compositionally biased region" description="Basic and acidic residues" evidence="1">
    <location>
        <begin position="194"/>
        <end position="213"/>
    </location>
</feature>
<reference evidence="2" key="2">
    <citation type="submission" date="2023-06" db="EMBL/GenBank/DDBJ databases">
        <authorList>
            <person name="Ma L."/>
            <person name="Liu K.-W."/>
            <person name="Li Z."/>
            <person name="Hsiao Y.-Y."/>
            <person name="Qi Y."/>
            <person name="Fu T."/>
            <person name="Tang G."/>
            <person name="Zhang D."/>
            <person name="Sun W.-H."/>
            <person name="Liu D.-K."/>
            <person name="Li Y."/>
            <person name="Chen G.-Z."/>
            <person name="Liu X.-D."/>
            <person name="Liao X.-Y."/>
            <person name="Jiang Y.-T."/>
            <person name="Yu X."/>
            <person name="Hao Y."/>
            <person name="Huang J."/>
            <person name="Zhao X.-W."/>
            <person name="Ke S."/>
            <person name="Chen Y.-Y."/>
            <person name="Wu W.-L."/>
            <person name="Hsu J.-L."/>
            <person name="Lin Y.-F."/>
            <person name="Huang M.-D."/>
            <person name="Li C.-Y."/>
            <person name="Huang L."/>
            <person name="Wang Z.-W."/>
            <person name="Zhao X."/>
            <person name="Zhong W.-Y."/>
            <person name="Peng D.-H."/>
            <person name="Ahmad S."/>
            <person name="Lan S."/>
            <person name="Zhang J.-S."/>
            <person name="Tsai W.-C."/>
            <person name="Van De Peer Y."/>
            <person name="Liu Z.-J."/>
        </authorList>
    </citation>
    <scope>NUCLEOTIDE SEQUENCE</scope>
    <source>
        <strain evidence="2">CP</strain>
        <tissue evidence="2">Leaves</tissue>
    </source>
</reference>